<proteinExistence type="predicted"/>
<keyword evidence="2" id="KW-1185">Reference proteome</keyword>
<name>A0A2R5F9D5_9PROT</name>
<reference evidence="1 2" key="1">
    <citation type="journal article" date="2018" name="Environ. Microbiol.">
        <title>Isolation and genomic characterization of Novimethylophilus kurashikiensis gen. nov. sp. nov., a new lanthanide-dependent methylotrophic species of Methylophilaceae.</title>
        <authorList>
            <person name="Lv H."/>
            <person name="Sahin N."/>
            <person name="Tani A."/>
        </authorList>
    </citation>
    <scope>NUCLEOTIDE SEQUENCE [LARGE SCALE GENOMIC DNA]</scope>
    <source>
        <strain evidence="1 2">La2-4</strain>
    </source>
</reference>
<dbReference type="Proteomes" id="UP000245081">
    <property type="component" value="Unassembled WGS sequence"/>
</dbReference>
<accession>A0A2R5F9D5</accession>
<dbReference type="EMBL" id="BDOQ01000010">
    <property type="protein sequence ID" value="GBG14852.1"/>
    <property type="molecule type" value="Genomic_DNA"/>
</dbReference>
<dbReference type="AlphaFoldDB" id="A0A2R5F9D5"/>
<sequence length="85" mass="10002">MQQTILKAAKRKLRHLASKTACFFGHHRWRYTPAEFYDEHSQRLGIVMKPATRTCCRGHCGKLQKEDLHCLGLNPPEYVRTWYNA</sequence>
<protein>
    <submittedName>
        <fullName evidence="1">Phosphoenolpyruvate synthase</fullName>
    </submittedName>
</protein>
<keyword evidence="1" id="KW-0670">Pyruvate</keyword>
<gene>
    <name evidence="1" type="ORF">NMK_2453</name>
</gene>
<evidence type="ECO:0000313" key="1">
    <source>
        <dbReference type="EMBL" id="GBG14852.1"/>
    </source>
</evidence>
<evidence type="ECO:0000313" key="2">
    <source>
        <dbReference type="Proteomes" id="UP000245081"/>
    </source>
</evidence>
<dbReference type="RefSeq" id="WP_109016034.1">
    <property type="nucleotide sequence ID" value="NZ_BDOQ01000010.1"/>
</dbReference>
<organism evidence="1 2">
    <name type="scientific">Novimethylophilus kurashikiensis</name>
    <dbReference type="NCBI Taxonomy" id="1825523"/>
    <lineage>
        <taxon>Bacteria</taxon>
        <taxon>Pseudomonadati</taxon>
        <taxon>Pseudomonadota</taxon>
        <taxon>Betaproteobacteria</taxon>
        <taxon>Nitrosomonadales</taxon>
        <taxon>Methylophilaceae</taxon>
        <taxon>Novimethylophilus</taxon>
    </lineage>
</organism>
<comment type="caution">
    <text evidence="1">The sequence shown here is derived from an EMBL/GenBank/DDBJ whole genome shotgun (WGS) entry which is preliminary data.</text>
</comment>